<evidence type="ECO:0000256" key="1">
    <source>
        <dbReference type="SAM" id="Coils"/>
    </source>
</evidence>
<feature type="compositionally biased region" description="Basic and acidic residues" evidence="2">
    <location>
        <begin position="181"/>
        <end position="197"/>
    </location>
</feature>
<evidence type="ECO:0000256" key="2">
    <source>
        <dbReference type="SAM" id="MobiDB-lite"/>
    </source>
</evidence>
<accession>A0A1V6RYK0</accession>
<proteinExistence type="predicted"/>
<protein>
    <submittedName>
        <fullName evidence="3">Uncharacterized protein</fullName>
    </submittedName>
</protein>
<reference evidence="4" key="1">
    <citation type="journal article" date="2017" name="Nat. Microbiol.">
        <title>Global analysis of biosynthetic gene clusters reveals vast potential of secondary metabolite production in Penicillium species.</title>
        <authorList>
            <person name="Nielsen J.C."/>
            <person name="Grijseels S."/>
            <person name="Prigent S."/>
            <person name="Ji B."/>
            <person name="Dainat J."/>
            <person name="Nielsen K.F."/>
            <person name="Frisvad J.C."/>
            <person name="Workman M."/>
            <person name="Nielsen J."/>
        </authorList>
    </citation>
    <scope>NUCLEOTIDE SEQUENCE [LARGE SCALE GENOMIC DNA]</scope>
    <source>
        <strain evidence="4">IBT 29486</strain>
    </source>
</reference>
<feature type="region of interest" description="Disordered" evidence="2">
    <location>
        <begin position="481"/>
        <end position="522"/>
    </location>
</feature>
<feature type="coiled-coil region" evidence="1">
    <location>
        <begin position="48"/>
        <end position="173"/>
    </location>
</feature>
<feature type="region of interest" description="Disordered" evidence="2">
    <location>
        <begin position="177"/>
        <end position="205"/>
    </location>
</feature>
<evidence type="ECO:0000313" key="3">
    <source>
        <dbReference type="EMBL" id="OQE06550.1"/>
    </source>
</evidence>
<dbReference type="EMBL" id="MDYP01000017">
    <property type="protein sequence ID" value="OQE06550.1"/>
    <property type="molecule type" value="Genomic_DNA"/>
</dbReference>
<keyword evidence="4" id="KW-1185">Reference proteome</keyword>
<evidence type="ECO:0000313" key="4">
    <source>
        <dbReference type="Proteomes" id="UP000191518"/>
    </source>
</evidence>
<comment type="caution">
    <text evidence="3">The sequence shown here is derived from an EMBL/GenBank/DDBJ whole genome shotgun (WGS) entry which is preliminary data.</text>
</comment>
<keyword evidence="1" id="KW-0175">Coiled coil</keyword>
<organism evidence="3 4">
    <name type="scientific">Penicillium vulpinum</name>
    <dbReference type="NCBI Taxonomy" id="29845"/>
    <lineage>
        <taxon>Eukaryota</taxon>
        <taxon>Fungi</taxon>
        <taxon>Dikarya</taxon>
        <taxon>Ascomycota</taxon>
        <taxon>Pezizomycotina</taxon>
        <taxon>Eurotiomycetes</taxon>
        <taxon>Eurotiomycetidae</taxon>
        <taxon>Eurotiales</taxon>
        <taxon>Aspergillaceae</taxon>
        <taxon>Penicillium</taxon>
    </lineage>
</organism>
<gene>
    <name evidence="3" type="ORF">PENVUL_c017G03313</name>
</gene>
<dbReference type="Proteomes" id="UP000191518">
    <property type="component" value="Unassembled WGS sequence"/>
</dbReference>
<name>A0A1V6RYK0_9EURO</name>
<sequence length="522" mass="58839">MSTETEVPPKPNHGVTTPRITSEILESTVKHISSFASSPEMKIASTIIHEIKNQRDQIKTKQDELSEVRKILAEKEKHQTIAMDQWLIELQKEKTKSKNAEAELKLLRGSIAEKDSKLAEAAQKIKNIEEETKNARSEHLSEKSKVTQLCGEITSLQKKLKEKDTIIDKLQAAESGMKDSLSSEKSKNTKLEKELSSSKKITQESQTKLQKLEDYGFRGHQMNEDSMINGFSNLWNYATEQMYRIMMQDIDSAVLSNKTSFESLRKGGDISIRHVPLPPSNSSAAKGIRLAVILTILSKEIDKHIFQPNYLVPEDAQLRVTMSQLAGTDGDKESFCRSMLLSIDEKAQQESLQFRIQSIVGKVSSCVHNLLSGAQYNELRESIASVVQRAIDVWLPIQRAQQKYEPDFDPLDWDDNEWAMFNLPGENTEKNTIAHSIASDTLLTIFPRISQVKDQRRYPLTFVTQLTRSHPLYIQAEQEINGKPDSPTIGRMASNGTRRKSIAANTSRPNGNGLFKQKANGV</sequence>
<dbReference type="AlphaFoldDB" id="A0A1V6RYK0"/>